<comment type="caution">
    <text evidence="1">The sequence shown here is derived from an EMBL/GenBank/DDBJ whole genome shotgun (WGS) entry which is preliminary data.</text>
</comment>
<dbReference type="RefSeq" id="WP_269885363.1">
    <property type="nucleotide sequence ID" value="NZ_JAQAGZ010000027.1"/>
</dbReference>
<name>A0ABT4QIX7_9BACL</name>
<accession>A0ABT4QIX7</accession>
<gene>
    <name evidence="1" type="ORF">O9H85_31590</name>
</gene>
<organism evidence="1 2">
    <name type="scientific">Paenibacillus gyeongsangnamensis</name>
    <dbReference type="NCBI Taxonomy" id="3388067"/>
    <lineage>
        <taxon>Bacteria</taxon>
        <taxon>Bacillati</taxon>
        <taxon>Bacillota</taxon>
        <taxon>Bacilli</taxon>
        <taxon>Bacillales</taxon>
        <taxon>Paenibacillaceae</taxon>
        <taxon>Paenibacillus</taxon>
    </lineage>
</organism>
<proteinExistence type="predicted"/>
<evidence type="ECO:0000313" key="2">
    <source>
        <dbReference type="Proteomes" id="UP001527882"/>
    </source>
</evidence>
<reference evidence="1 2" key="1">
    <citation type="submission" date="2022-12" db="EMBL/GenBank/DDBJ databases">
        <title>Draft genome sequence of Paenibacillus sp. dW9.</title>
        <authorList>
            <person name="Choi E.-W."/>
            <person name="Kim D.-U."/>
        </authorList>
    </citation>
    <scope>NUCLEOTIDE SEQUENCE [LARGE SCALE GENOMIC DNA]</scope>
    <source>
        <strain evidence="2">dW9</strain>
    </source>
</reference>
<evidence type="ECO:0000313" key="1">
    <source>
        <dbReference type="EMBL" id="MCZ8516829.1"/>
    </source>
</evidence>
<keyword evidence="2" id="KW-1185">Reference proteome</keyword>
<evidence type="ECO:0008006" key="3">
    <source>
        <dbReference type="Google" id="ProtNLM"/>
    </source>
</evidence>
<sequence>MGNQSLMHNFSQRERELIIENLRGKPLYLEDGDGSRVGSIINVVEGRIVIELMPGERMEALNPPFSVTLGIDQHKEPYYI</sequence>
<dbReference type="Proteomes" id="UP001527882">
    <property type="component" value="Unassembled WGS sequence"/>
</dbReference>
<dbReference type="EMBL" id="JAQAGZ010000027">
    <property type="protein sequence ID" value="MCZ8516829.1"/>
    <property type="molecule type" value="Genomic_DNA"/>
</dbReference>
<protein>
    <recommendedName>
        <fullName evidence="3">DUF2642 domain-containing protein</fullName>
    </recommendedName>
</protein>